<gene>
    <name evidence="1" type="ORF">R16034_00895</name>
</gene>
<reference evidence="1 2" key="1">
    <citation type="submission" date="2023-07" db="EMBL/GenBank/DDBJ databases">
        <authorList>
            <person name="Peeters C."/>
        </authorList>
    </citation>
    <scope>NUCLEOTIDE SEQUENCE [LARGE SCALE GENOMIC DNA]</scope>
    <source>
        <strain evidence="1 2">R-16034</strain>
    </source>
</reference>
<comment type="caution">
    <text evidence="1">The sequence shown here is derived from an EMBL/GenBank/DDBJ whole genome shotgun (WGS) entry which is preliminary data.</text>
</comment>
<proteinExistence type="predicted"/>
<name>A0AB72X4J1_9RALS</name>
<organism evidence="1 2">
    <name type="scientific">Ralstonia edaphi</name>
    <dbReference type="NCBI Taxonomy" id="3058599"/>
    <lineage>
        <taxon>Bacteria</taxon>
        <taxon>Pseudomonadati</taxon>
        <taxon>Pseudomonadota</taxon>
        <taxon>Betaproteobacteria</taxon>
        <taxon>Burkholderiales</taxon>
        <taxon>Burkholderiaceae</taxon>
        <taxon>Ralstonia</taxon>
    </lineage>
</organism>
<evidence type="ECO:0000313" key="1">
    <source>
        <dbReference type="EMBL" id="CAJ0737919.1"/>
    </source>
</evidence>
<dbReference type="Proteomes" id="UP001189225">
    <property type="component" value="Unassembled WGS sequence"/>
</dbReference>
<protein>
    <submittedName>
        <fullName evidence="1">Uncharacterized protein</fullName>
    </submittedName>
</protein>
<keyword evidence="2" id="KW-1185">Reference proteome</keyword>
<sequence>MNVDDNLLYAQGALAAKEYLHKTRMNMKVHRLFEPHTLRFHYEFHVKNKALEYQAGFMDAIGAFMLTALDGVGVDLFRWEVLQVLDRANRNNNK</sequence>
<evidence type="ECO:0000313" key="2">
    <source>
        <dbReference type="Proteomes" id="UP001189225"/>
    </source>
</evidence>
<accession>A0AB72X4J1</accession>
<dbReference type="EMBL" id="CATWHI010000001">
    <property type="protein sequence ID" value="CAJ0737919.1"/>
    <property type="molecule type" value="Genomic_DNA"/>
</dbReference>
<dbReference type="RefSeq" id="WP_147219033.1">
    <property type="nucleotide sequence ID" value="NZ_CATWHI010000001.1"/>
</dbReference>
<dbReference type="AlphaFoldDB" id="A0AB72X4J1"/>